<organism evidence="3 4">
    <name type="scientific">Mucilaginibacter defluvii</name>
    <dbReference type="NCBI Taxonomy" id="1196019"/>
    <lineage>
        <taxon>Bacteria</taxon>
        <taxon>Pseudomonadati</taxon>
        <taxon>Bacteroidota</taxon>
        <taxon>Sphingobacteriia</taxon>
        <taxon>Sphingobacteriales</taxon>
        <taxon>Sphingobacteriaceae</taxon>
        <taxon>Mucilaginibacter</taxon>
    </lineage>
</organism>
<evidence type="ECO:0000259" key="2">
    <source>
        <dbReference type="Pfam" id="PF11827"/>
    </source>
</evidence>
<dbReference type="InterPro" id="IPR021782">
    <property type="entry name" value="DUF3347"/>
</dbReference>
<feature type="chain" id="PRO_5047124806" description="DUF3347 domain-containing protein" evidence="1">
    <location>
        <begin position="19"/>
        <end position="199"/>
    </location>
</feature>
<keyword evidence="4" id="KW-1185">Reference proteome</keyword>
<proteinExistence type="predicted"/>
<dbReference type="Proteomes" id="UP001501436">
    <property type="component" value="Unassembled WGS sequence"/>
</dbReference>
<comment type="caution">
    <text evidence="3">The sequence shown here is derived from an EMBL/GenBank/DDBJ whole genome shotgun (WGS) entry which is preliminary data.</text>
</comment>
<dbReference type="PROSITE" id="PS51257">
    <property type="entry name" value="PROKAR_LIPOPROTEIN"/>
    <property type="match status" value="1"/>
</dbReference>
<dbReference type="Pfam" id="PF11827">
    <property type="entry name" value="DUF3347"/>
    <property type="match status" value="1"/>
</dbReference>
<keyword evidence="1" id="KW-0732">Signal</keyword>
<feature type="signal peptide" evidence="1">
    <location>
        <begin position="1"/>
        <end position="18"/>
    </location>
</feature>
<protein>
    <recommendedName>
        <fullName evidence="2">DUF3347 domain-containing protein</fullName>
    </recommendedName>
</protein>
<feature type="domain" description="DUF3347" evidence="2">
    <location>
        <begin position="64"/>
        <end position="154"/>
    </location>
</feature>
<evidence type="ECO:0000313" key="3">
    <source>
        <dbReference type="EMBL" id="GAA4919885.1"/>
    </source>
</evidence>
<evidence type="ECO:0000313" key="4">
    <source>
        <dbReference type="Proteomes" id="UP001501436"/>
    </source>
</evidence>
<evidence type="ECO:0000256" key="1">
    <source>
        <dbReference type="SAM" id="SignalP"/>
    </source>
</evidence>
<dbReference type="RefSeq" id="WP_345331496.1">
    <property type="nucleotide sequence ID" value="NZ_BAABJI010000002.1"/>
</dbReference>
<sequence length="199" mass="21491">MKRITVAAAFAAVSIAFIACNNNPQTQSAAKATVATPDSKTNTNAPVKAGVDPKVAANVKEMIGNYLQLKNGLANDNSKDAAAAGKALADDFVKFDLNLLTAGQKKSFQDIADDAKEMAEHIGKSADKLEHQREHFDMLSQDMIDLAKLFGAGQTLFVDHCPMYNNNKGANWLSETKEIKNPYLGKKMLTCGSIKDELK</sequence>
<dbReference type="EMBL" id="BAABJI010000002">
    <property type="protein sequence ID" value="GAA4919885.1"/>
    <property type="molecule type" value="Genomic_DNA"/>
</dbReference>
<gene>
    <name evidence="3" type="ORF">GCM10023313_24500</name>
</gene>
<reference evidence="4" key="1">
    <citation type="journal article" date="2019" name="Int. J. Syst. Evol. Microbiol.">
        <title>The Global Catalogue of Microorganisms (GCM) 10K type strain sequencing project: providing services to taxonomists for standard genome sequencing and annotation.</title>
        <authorList>
            <consortium name="The Broad Institute Genomics Platform"/>
            <consortium name="The Broad Institute Genome Sequencing Center for Infectious Disease"/>
            <person name="Wu L."/>
            <person name="Ma J."/>
        </authorList>
    </citation>
    <scope>NUCLEOTIDE SEQUENCE [LARGE SCALE GENOMIC DNA]</scope>
    <source>
        <strain evidence="4">JCM 18283</strain>
    </source>
</reference>
<name>A0ABP9FXF8_9SPHI</name>
<accession>A0ABP9FXF8</accession>